<dbReference type="SMART" id="SM00248">
    <property type="entry name" value="ANK"/>
    <property type="match status" value="2"/>
</dbReference>
<dbReference type="PANTHER" id="PTHR24171:SF9">
    <property type="entry name" value="ANKYRIN REPEAT DOMAIN-CONTAINING PROTEIN 39"/>
    <property type="match status" value="1"/>
</dbReference>
<keyword evidence="5" id="KW-1185">Reference proteome</keyword>
<keyword evidence="1" id="KW-0677">Repeat</keyword>
<dbReference type="InterPro" id="IPR036770">
    <property type="entry name" value="Ankyrin_rpt-contain_sf"/>
</dbReference>
<evidence type="ECO:0000313" key="4">
    <source>
        <dbReference type="EMBL" id="KAL2039343.1"/>
    </source>
</evidence>
<proteinExistence type="predicted"/>
<evidence type="ECO:0000256" key="2">
    <source>
        <dbReference type="ARBA" id="ARBA00023043"/>
    </source>
</evidence>
<keyword evidence="2 3" id="KW-0040">ANK repeat</keyword>
<dbReference type="PROSITE" id="PS50088">
    <property type="entry name" value="ANK_REPEAT"/>
    <property type="match status" value="2"/>
</dbReference>
<dbReference type="EMBL" id="JBEFKJ010000026">
    <property type="protein sequence ID" value="KAL2039343.1"/>
    <property type="molecule type" value="Genomic_DNA"/>
</dbReference>
<gene>
    <name evidence="4" type="ORF">N7G274_008011</name>
</gene>
<reference evidence="4 5" key="1">
    <citation type="submission" date="2024-09" db="EMBL/GenBank/DDBJ databases">
        <title>Rethinking Asexuality: The Enigmatic Case of Functional Sexual Genes in Lepraria (Stereocaulaceae).</title>
        <authorList>
            <person name="Doellman M."/>
            <person name="Sun Y."/>
            <person name="Barcenas-Pena A."/>
            <person name="Lumbsch H.T."/>
            <person name="Grewe F."/>
        </authorList>
    </citation>
    <scope>NUCLEOTIDE SEQUENCE [LARGE SCALE GENOMIC DNA]</scope>
    <source>
        <strain evidence="4 5">Mercado 3170</strain>
    </source>
</reference>
<feature type="repeat" description="ANK" evidence="3">
    <location>
        <begin position="25"/>
        <end position="54"/>
    </location>
</feature>
<dbReference type="PROSITE" id="PS50297">
    <property type="entry name" value="ANK_REP_REGION"/>
    <property type="match status" value="1"/>
</dbReference>
<accession>A0ABR4A144</accession>
<evidence type="ECO:0000256" key="1">
    <source>
        <dbReference type="ARBA" id="ARBA00022737"/>
    </source>
</evidence>
<dbReference type="SUPFAM" id="SSF48403">
    <property type="entry name" value="Ankyrin repeat"/>
    <property type="match status" value="1"/>
</dbReference>
<dbReference type="Gene3D" id="1.25.40.20">
    <property type="entry name" value="Ankyrin repeat-containing domain"/>
    <property type="match status" value="1"/>
</dbReference>
<organism evidence="4 5">
    <name type="scientific">Stereocaulon virgatum</name>
    <dbReference type="NCBI Taxonomy" id="373712"/>
    <lineage>
        <taxon>Eukaryota</taxon>
        <taxon>Fungi</taxon>
        <taxon>Dikarya</taxon>
        <taxon>Ascomycota</taxon>
        <taxon>Pezizomycotina</taxon>
        <taxon>Lecanoromycetes</taxon>
        <taxon>OSLEUM clade</taxon>
        <taxon>Lecanoromycetidae</taxon>
        <taxon>Lecanorales</taxon>
        <taxon>Lecanorineae</taxon>
        <taxon>Stereocaulaceae</taxon>
        <taxon>Stereocaulon</taxon>
    </lineage>
</organism>
<name>A0ABR4A144_9LECA</name>
<dbReference type="PANTHER" id="PTHR24171">
    <property type="entry name" value="ANKYRIN REPEAT DOMAIN-CONTAINING PROTEIN 39-RELATED"/>
    <property type="match status" value="1"/>
</dbReference>
<protein>
    <recommendedName>
        <fullName evidence="6">Ankyrin repeat domain-containing protein</fullName>
    </recommendedName>
</protein>
<evidence type="ECO:0000256" key="3">
    <source>
        <dbReference type="PROSITE-ProRule" id="PRU00023"/>
    </source>
</evidence>
<dbReference type="Pfam" id="PF12796">
    <property type="entry name" value="Ank_2"/>
    <property type="match status" value="1"/>
</dbReference>
<evidence type="ECO:0008006" key="6">
    <source>
        <dbReference type="Google" id="ProtNLM"/>
    </source>
</evidence>
<feature type="repeat" description="ANK" evidence="3">
    <location>
        <begin position="58"/>
        <end position="87"/>
    </location>
</feature>
<comment type="caution">
    <text evidence="4">The sequence shown here is derived from an EMBL/GenBank/DDBJ whole genome shotgun (WGS) entry which is preliminary data.</text>
</comment>
<dbReference type="Proteomes" id="UP001590950">
    <property type="component" value="Unassembled WGS sequence"/>
</dbReference>
<dbReference type="InterPro" id="IPR002110">
    <property type="entry name" value="Ankyrin_rpt"/>
</dbReference>
<sequence>MNVKAVQQCEQYDPKDAPEIILFASPLQCAAASGALEIAEFLIQQGAHIDLVAGFCGSPLQAAALKEHQEIVLLLLKEGAEPNSQGGFHGSTLQAVAAAGSGKIINLLLENKHPALVDTPGGHYGSALMAAICSGTAIPFGRSWMSKRILT</sequence>
<evidence type="ECO:0000313" key="5">
    <source>
        <dbReference type="Proteomes" id="UP001590950"/>
    </source>
</evidence>